<evidence type="ECO:0000256" key="2">
    <source>
        <dbReference type="ARBA" id="ARBA00005745"/>
    </source>
</evidence>
<dbReference type="InterPro" id="IPR042094">
    <property type="entry name" value="T2SS_GspF_sf"/>
</dbReference>
<comment type="similarity">
    <text evidence="2">Belongs to the GSP F family.</text>
</comment>
<reference evidence="9 10" key="1">
    <citation type="submission" date="2017-09" db="EMBL/GenBank/DDBJ databases">
        <title>Depth-based differentiation of microbial function through sediment-hosted aquifers and enrichment of novel symbionts in the deep terrestrial subsurface.</title>
        <authorList>
            <person name="Probst A.J."/>
            <person name="Ladd B."/>
            <person name="Jarett J.K."/>
            <person name="Geller-Mcgrath D.E."/>
            <person name="Sieber C.M."/>
            <person name="Emerson J.B."/>
            <person name="Anantharaman K."/>
            <person name="Thomas B.C."/>
            <person name="Malmstrom R."/>
            <person name="Stieglmeier M."/>
            <person name="Klingl A."/>
            <person name="Woyke T."/>
            <person name="Ryan C.M."/>
            <person name="Banfield J.F."/>
        </authorList>
    </citation>
    <scope>NUCLEOTIDE SEQUENCE [LARGE SCALE GENOMIC DNA]</scope>
    <source>
        <strain evidence="9">CG22_combo_CG10-13_8_21_14_all_38_20</strain>
    </source>
</reference>
<dbReference type="InterPro" id="IPR018076">
    <property type="entry name" value="T2SS_GspF_dom"/>
</dbReference>
<feature type="transmembrane region" description="Helical" evidence="7">
    <location>
        <begin position="165"/>
        <end position="187"/>
    </location>
</feature>
<protein>
    <recommendedName>
        <fullName evidence="8">Type II secretion system protein GspF domain-containing protein</fullName>
    </recommendedName>
</protein>
<dbReference type="EMBL" id="PCTA01000035">
    <property type="protein sequence ID" value="PIP61082.1"/>
    <property type="molecule type" value="Genomic_DNA"/>
</dbReference>
<proteinExistence type="inferred from homology"/>
<gene>
    <name evidence="9" type="ORF">COW99_06195</name>
</gene>
<sequence>MPTYDYRALSEDGTINTASVTAKSEEEVGLALSQKGLTPIYIKLRKQNKKFDFVRSVSLLDKSSFTRYMSLMLASGLSMSQGIDSLAEDTKNPTMRKILNDLAYGLKSGKKVSEILGRYPNVFDEAFIAMIKAGEASGTLEEAFSYLSDKLRSEYELQRNIKGAMVYPIVIFIALILMGFVLVVFVLPRIGGVFKTMDIDLPLPTLIMLNAGEFTQEHLFIILPSTIVGLVLAWFLVPRNKLKTVVNGLLANMPITGSIIRRIDYARLTRTLGVLLKSGVSITEAISIAVSTVSQPKLKAMAPMFRKRLLKGVELSRILKETKIFPSFITQMLTVGEKSGNLEDVLAEVGAYYAEEAESDLKNISQVIEPILVLVVGILVGLLVISIIAPIYKLIGDLQI</sequence>
<comment type="caution">
    <text evidence="9">The sequence shown here is derived from an EMBL/GenBank/DDBJ whole genome shotgun (WGS) entry which is preliminary data.</text>
</comment>
<dbReference type="InterPro" id="IPR003004">
    <property type="entry name" value="GspF/PilC"/>
</dbReference>
<dbReference type="Proteomes" id="UP000231246">
    <property type="component" value="Unassembled WGS sequence"/>
</dbReference>
<accession>A0A2H0BTU8</accession>
<dbReference type="GO" id="GO:0005886">
    <property type="term" value="C:plasma membrane"/>
    <property type="evidence" value="ECO:0007669"/>
    <property type="project" value="UniProtKB-SubCell"/>
</dbReference>
<keyword evidence="3" id="KW-1003">Cell membrane</keyword>
<evidence type="ECO:0000313" key="10">
    <source>
        <dbReference type="Proteomes" id="UP000231246"/>
    </source>
</evidence>
<feature type="domain" description="Type II secretion system protein GspF" evidence="8">
    <location>
        <begin position="65"/>
        <end position="188"/>
    </location>
</feature>
<dbReference type="PRINTS" id="PR00812">
    <property type="entry name" value="BCTERIALGSPF"/>
</dbReference>
<evidence type="ECO:0000259" key="8">
    <source>
        <dbReference type="Pfam" id="PF00482"/>
    </source>
</evidence>
<dbReference type="Gene3D" id="1.20.81.30">
    <property type="entry name" value="Type II secretion system (T2SS), domain F"/>
    <property type="match status" value="2"/>
</dbReference>
<feature type="transmembrane region" description="Helical" evidence="7">
    <location>
        <begin position="218"/>
        <end position="237"/>
    </location>
</feature>
<evidence type="ECO:0000256" key="1">
    <source>
        <dbReference type="ARBA" id="ARBA00004651"/>
    </source>
</evidence>
<keyword evidence="5 7" id="KW-1133">Transmembrane helix</keyword>
<dbReference type="PANTHER" id="PTHR30012">
    <property type="entry name" value="GENERAL SECRETION PATHWAY PROTEIN"/>
    <property type="match status" value="1"/>
</dbReference>
<dbReference type="AlphaFoldDB" id="A0A2H0BTU8"/>
<organism evidence="9 10">
    <name type="scientific">Candidatus Roizmanbacteria bacterium CG22_combo_CG10-13_8_21_14_all_38_20</name>
    <dbReference type="NCBI Taxonomy" id="1974862"/>
    <lineage>
        <taxon>Bacteria</taxon>
        <taxon>Candidatus Roizmaniibacteriota</taxon>
    </lineage>
</organism>
<dbReference type="Pfam" id="PF00482">
    <property type="entry name" value="T2SSF"/>
    <property type="match status" value="2"/>
</dbReference>
<keyword evidence="4 7" id="KW-0812">Transmembrane</keyword>
<evidence type="ECO:0000256" key="4">
    <source>
        <dbReference type="ARBA" id="ARBA00022692"/>
    </source>
</evidence>
<feature type="domain" description="Type II secretion system protein GspF" evidence="8">
    <location>
        <begin position="269"/>
        <end position="390"/>
    </location>
</feature>
<evidence type="ECO:0000313" key="9">
    <source>
        <dbReference type="EMBL" id="PIP61082.1"/>
    </source>
</evidence>
<evidence type="ECO:0000256" key="5">
    <source>
        <dbReference type="ARBA" id="ARBA00022989"/>
    </source>
</evidence>
<evidence type="ECO:0000256" key="6">
    <source>
        <dbReference type="ARBA" id="ARBA00023136"/>
    </source>
</evidence>
<dbReference type="PANTHER" id="PTHR30012:SF0">
    <property type="entry name" value="TYPE II SECRETION SYSTEM PROTEIN F-RELATED"/>
    <property type="match status" value="1"/>
</dbReference>
<evidence type="ECO:0000256" key="3">
    <source>
        <dbReference type="ARBA" id="ARBA00022475"/>
    </source>
</evidence>
<keyword evidence="6 7" id="KW-0472">Membrane</keyword>
<comment type="subcellular location">
    <subcellularLocation>
        <location evidence="1">Cell membrane</location>
        <topology evidence="1">Multi-pass membrane protein</topology>
    </subcellularLocation>
</comment>
<feature type="transmembrane region" description="Helical" evidence="7">
    <location>
        <begin position="371"/>
        <end position="392"/>
    </location>
</feature>
<name>A0A2H0BTU8_9BACT</name>
<evidence type="ECO:0000256" key="7">
    <source>
        <dbReference type="SAM" id="Phobius"/>
    </source>
</evidence>